<evidence type="ECO:0000256" key="2">
    <source>
        <dbReference type="SAM" id="Phobius"/>
    </source>
</evidence>
<evidence type="ECO:0000313" key="4">
    <source>
        <dbReference type="Proteomes" id="UP000295252"/>
    </source>
</evidence>
<feature type="region of interest" description="Disordered" evidence="1">
    <location>
        <begin position="1"/>
        <end position="31"/>
    </location>
</feature>
<accession>A0A068UF39</accession>
<evidence type="ECO:0000256" key="1">
    <source>
        <dbReference type="SAM" id="MobiDB-lite"/>
    </source>
</evidence>
<dbReference type="Proteomes" id="UP000295252">
    <property type="component" value="Chromosome VIII"/>
</dbReference>
<feature type="compositionally biased region" description="Low complexity" evidence="1">
    <location>
        <begin position="19"/>
        <end position="28"/>
    </location>
</feature>
<dbReference type="Gramene" id="CDP06208">
    <property type="protein sequence ID" value="CDP06208"/>
    <property type="gene ID" value="GSCOC_T00022890001"/>
</dbReference>
<feature type="transmembrane region" description="Helical" evidence="2">
    <location>
        <begin position="36"/>
        <end position="62"/>
    </location>
</feature>
<keyword evidence="2" id="KW-0812">Transmembrane</keyword>
<keyword evidence="4" id="KW-1185">Reference proteome</keyword>
<dbReference type="InParanoid" id="A0A068UF39"/>
<proteinExistence type="predicted"/>
<sequence>MDSELLTQNETKKKKTKTQPKITTSPPKRNISPNPFFFSSFLSFLFFFFFFFFSLYHFRFFFFFLSGLLKKLQPVAMAAAGEVFGCQILPKYTLPLVFSSRICF</sequence>
<gene>
    <name evidence="3" type="ORF">GSCOC_T00022890001</name>
</gene>
<name>A0A068UF39_COFCA</name>
<evidence type="ECO:0000313" key="3">
    <source>
        <dbReference type="EMBL" id="CDP06208.1"/>
    </source>
</evidence>
<dbReference type="EMBL" id="HG739104">
    <property type="protein sequence ID" value="CDP06208.1"/>
    <property type="molecule type" value="Genomic_DNA"/>
</dbReference>
<dbReference type="AlphaFoldDB" id="A0A068UF39"/>
<organism evidence="3 4">
    <name type="scientific">Coffea canephora</name>
    <name type="common">Robusta coffee</name>
    <dbReference type="NCBI Taxonomy" id="49390"/>
    <lineage>
        <taxon>Eukaryota</taxon>
        <taxon>Viridiplantae</taxon>
        <taxon>Streptophyta</taxon>
        <taxon>Embryophyta</taxon>
        <taxon>Tracheophyta</taxon>
        <taxon>Spermatophyta</taxon>
        <taxon>Magnoliopsida</taxon>
        <taxon>eudicotyledons</taxon>
        <taxon>Gunneridae</taxon>
        <taxon>Pentapetalae</taxon>
        <taxon>asterids</taxon>
        <taxon>lamiids</taxon>
        <taxon>Gentianales</taxon>
        <taxon>Rubiaceae</taxon>
        <taxon>Ixoroideae</taxon>
        <taxon>Gardenieae complex</taxon>
        <taxon>Bertiereae - Coffeeae clade</taxon>
        <taxon>Coffeeae</taxon>
        <taxon>Coffea</taxon>
    </lineage>
</organism>
<reference evidence="4" key="1">
    <citation type="journal article" date="2014" name="Science">
        <title>The coffee genome provides insight into the convergent evolution of caffeine biosynthesis.</title>
        <authorList>
            <person name="Denoeud F."/>
            <person name="Carretero-Paulet L."/>
            <person name="Dereeper A."/>
            <person name="Droc G."/>
            <person name="Guyot R."/>
            <person name="Pietrella M."/>
            <person name="Zheng C."/>
            <person name="Alberti A."/>
            <person name="Anthony F."/>
            <person name="Aprea G."/>
            <person name="Aury J.M."/>
            <person name="Bento P."/>
            <person name="Bernard M."/>
            <person name="Bocs S."/>
            <person name="Campa C."/>
            <person name="Cenci A."/>
            <person name="Combes M.C."/>
            <person name="Crouzillat D."/>
            <person name="Da Silva C."/>
            <person name="Daddiego L."/>
            <person name="De Bellis F."/>
            <person name="Dussert S."/>
            <person name="Garsmeur O."/>
            <person name="Gayraud T."/>
            <person name="Guignon V."/>
            <person name="Jahn K."/>
            <person name="Jamilloux V."/>
            <person name="Joet T."/>
            <person name="Labadie K."/>
            <person name="Lan T."/>
            <person name="Leclercq J."/>
            <person name="Lepelley M."/>
            <person name="Leroy T."/>
            <person name="Li L.T."/>
            <person name="Librado P."/>
            <person name="Lopez L."/>
            <person name="Munoz A."/>
            <person name="Noel B."/>
            <person name="Pallavicini A."/>
            <person name="Perrotta G."/>
            <person name="Poncet V."/>
            <person name="Pot D."/>
            <person name="Priyono X."/>
            <person name="Rigoreau M."/>
            <person name="Rouard M."/>
            <person name="Rozas J."/>
            <person name="Tranchant-Dubreuil C."/>
            <person name="VanBuren R."/>
            <person name="Zhang Q."/>
            <person name="Andrade A.C."/>
            <person name="Argout X."/>
            <person name="Bertrand B."/>
            <person name="de Kochko A."/>
            <person name="Graziosi G."/>
            <person name="Henry R.J."/>
            <person name="Jayarama X."/>
            <person name="Ming R."/>
            <person name="Nagai C."/>
            <person name="Rounsley S."/>
            <person name="Sankoff D."/>
            <person name="Giuliano G."/>
            <person name="Albert V.A."/>
            <person name="Wincker P."/>
            <person name="Lashermes P."/>
        </authorList>
    </citation>
    <scope>NUCLEOTIDE SEQUENCE [LARGE SCALE GENOMIC DNA]</scope>
    <source>
        <strain evidence="4">cv. DH200-94</strain>
    </source>
</reference>
<protein>
    <submittedName>
        <fullName evidence="3">Uncharacterized protein</fullName>
    </submittedName>
</protein>
<keyword evidence="2" id="KW-1133">Transmembrane helix</keyword>
<keyword evidence="2" id="KW-0472">Membrane</keyword>